<feature type="domain" description="Myb-like" evidence="9">
    <location>
        <begin position="26"/>
        <end position="78"/>
    </location>
</feature>
<evidence type="ECO:0000256" key="6">
    <source>
        <dbReference type="ARBA" id="ARBA00023163"/>
    </source>
</evidence>
<protein>
    <submittedName>
        <fullName evidence="11">SANT/Myb domain</fullName>
    </submittedName>
</protein>
<dbReference type="InterPro" id="IPR001005">
    <property type="entry name" value="SANT/Myb"/>
</dbReference>
<evidence type="ECO:0000313" key="12">
    <source>
        <dbReference type="Proteomes" id="UP000195402"/>
    </source>
</evidence>
<keyword evidence="7" id="KW-0539">Nucleus</keyword>
<name>A0A200PYU9_MACCD</name>
<dbReference type="EMBL" id="MVGT01003688">
    <property type="protein sequence ID" value="OVA03384.1"/>
    <property type="molecule type" value="Genomic_DNA"/>
</dbReference>
<evidence type="ECO:0000256" key="8">
    <source>
        <dbReference type="SAM" id="MobiDB-lite"/>
    </source>
</evidence>
<dbReference type="Gene3D" id="1.10.10.60">
    <property type="entry name" value="Homeodomain-like"/>
    <property type="match status" value="2"/>
</dbReference>
<dbReference type="InParanoid" id="A0A200PYU9"/>
<dbReference type="PANTHER" id="PTHR47995:SF18">
    <property type="entry name" value="TRANSCRIPTION FACTOR MYB65"/>
    <property type="match status" value="1"/>
</dbReference>
<dbReference type="InterPro" id="IPR017930">
    <property type="entry name" value="Myb_dom"/>
</dbReference>
<dbReference type="GO" id="GO:0003700">
    <property type="term" value="F:DNA-binding transcription factor activity"/>
    <property type="evidence" value="ECO:0007669"/>
    <property type="project" value="UniProtKB-ARBA"/>
</dbReference>
<dbReference type="GO" id="GO:0048235">
    <property type="term" value="P:pollen sperm cell differentiation"/>
    <property type="evidence" value="ECO:0007669"/>
    <property type="project" value="UniProtKB-ARBA"/>
</dbReference>
<feature type="domain" description="HTH myb-type" evidence="10">
    <location>
        <begin position="79"/>
        <end position="133"/>
    </location>
</feature>
<sequence>MINNNGVLVARSDDLSPDHGEDGGSGVGLKKGPWTAAEDAILIEYVKKHGEGNWNAVQKNSGLSRCGKSCRLRWANHLRPNLKKGSFSPEEEKLILELHAKLGNKWARMAAQLPGRTDNEIKNYWNTRVKRRQRAGLPLYPQDIQKQAVAFHLHHPNQTRPSLSPPPPLTQQFSSSHQRKPNLFSSPLSLFNPTSISTTSFLPSQFHEFKRFRGNNNFGFTPPVSLSNNPQPQSSLFSPNFSNQLQPSSTFQFNSGNFDLNPPPIVQTPIEPDGLVGSGSIFPIKVQLPSIQLPQQAANTADSGATGDYKLTKSNSGLLDALLEEAQAMASSEDSKRENKRELDQLFHDALASESAFSQNEMKLKEEPKDEINSVDDELSSLLNIIPPTMSMAEWGYSDSGEISNGQSSGLTEDDIGLEMKHVASSLPASNTSDQDYWNLTNWNNMPGIC</sequence>
<dbReference type="InterPro" id="IPR009057">
    <property type="entry name" value="Homeodomain-like_sf"/>
</dbReference>
<feature type="domain" description="HTH myb-type" evidence="10">
    <location>
        <begin position="26"/>
        <end position="78"/>
    </location>
</feature>
<feature type="compositionally biased region" description="Polar residues" evidence="8">
    <location>
        <begin position="224"/>
        <end position="241"/>
    </location>
</feature>
<evidence type="ECO:0000256" key="7">
    <source>
        <dbReference type="ARBA" id="ARBA00023242"/>
    </source>
</evidence>
<keyword evidence="12" id="KW-1185">Reference proteome</keyword>
<keyword evidence="6" id="KW-0804">Transcription</keyword>
<evidence type="ECO:0000313" key="11">
    <source>
        <dbReference type="EMBL" id="OVA03384.1"/>
    </source>
</evidence>
<proteinExistence type="predicted"/>
<dbReference type="SMART" id="SM00717">
    <property type="entry name" value="SANT"/>
    <property type="match status" value="2"/>
</dbReference>
<evidence type="ECO:0000259" key="9">
    <source>
        <dbReference type="PROSITE" id="PS50090"/>
    </source>
</evidence>
<keyword evidence="3" id="KW-0805">Transcription regulation</keyword>
<evidence type="ECO:0000256" key="3">
    <source>
        <dbReference type="ARBA" id="ARBA00023015"/>
    </source>
</evidence>
<evidence type="ECO:0000256" key="4">
    <source>
        <dbReference type="ARBA" id="ARBA00023125"/>
    </source>
</evidence>
<keyword evidence="4" id="KW-0238">DNA-binding</keyword>
<organism evidence="11 12">
    <name type="scientific">Macleaya cordata</name>
    <name type="common">Five-seeded plume-poppy</name>
    <name type="synonym">Bocconia cordata</name>
    <dbReference type="NCBI Taxonomy" id="56857"/>
    <lineage>
        <taxon>Eukaryota</taxon>
        <taxon>Viridiplantae</taxon>
        <taxon>Streptophyta</taxon>
        <taxon>Embryophyta</taxon>
        <taxon>Tracheophyta</taxon>
        <taxon>Spermatophyta</taxon>
        <taxon>Magnoliopsida</taxon>
        <taxon>Ranunculales</taxon>
        <taxon>Papaveraceae</taxon>
        <taxon>Papaveroideae</taxon>
        <taxon>Macleaya</taxon>
    </lineage>
</organism>
<dbReference type="GO" id="GO:0003677">
    <property type="term" value="F:DNA binding"/>
    <property type="evidence" value="ECO:0007669"/>
    <property type="project" value="UniProtKB-KW"/>
</dbReference>
<dbReference type="SUPFAM" id="SSF46689">
    <property type="entry name" value="Homeodomain-like"/>
    <property type="match status" value="1"/>
</dbReference>
<dbReference type="OMA" id="IGLEMQH"/>
<feature type="region of interest" description="Disordered" evidence="8">
    <location>
        <begin position="221"/>
        <end position="241"/>
    </location>
</feature>
<reference evidence="11 12" key="1">
    <citation type="journal article" date="2017" name="Mol. Plant">
        <title>The Genome of Medicinal Plant Macleaya cordata Provides New Insights into Benzylisoquinoline Alkaloids Metabolism.</title>
        <authorList>
            <person name="Liu X."/>
            <person name="Liu Y."/>
            <person name="Huang P."/>
            <person name="Ma Y."/>
            <person name="Qing Z."/>
            <person name="Tang Q."/>
            <person name="Cao H."/>
            <person name="Cheng P."/>
            <person name="Zheng Y."/>
            <person name="Yuan Z."/>
            <person name="Zhou Y."/>
            <person name="Liu J."/>
            <person name="Tang Z."/>
            <person name="Zhuo Y."/>
            <person name="Zhang Y."/>
            <person name="Yu L."/>
            <person name="Huang J."/>
            <person name="Yang P."/>
            <person name="Peng Q."/>
            <person name="Zhang J."/>
            <person name="Jiang W."/>
            <person name="Zhang Z."/>
            <person name="Lin K."/>
            <person name="Ro D.K."/>
            <person name="Chen X."/>
            <person name="Xiong X."/>
            <person name="Shang Y."/>
            <person name="Huang S."/>
            <person name="Zeng J."/>
        </authorList>
    </citation>
    <scope>NUCLEOTIDE SEQUENCE [LARGE SCALE GENOMIC DNA]</scope>
    <source>
        <strain evidence="12">cv. BLH2017</strain>
        <tissue evidence="11">Root</tissue>
    </source>
</reference>
<dbReference type="FunFam" id="1.10.10.60:FF:000001">
    <property type="entry name" value="MYB-related transcription factor"/>
    <property type="match status" value="1"/>
</dbReference>
<feature type="compositionally biased region" description="Basic and acidic residues" evidence="8">
    <location>
        <begin position="11"/>
        <end position="22"/>
    </location>
</feature>
<evidence type="ECO:0000259" key="10">
    <source>
        <dbReference type="PROSITE" id="PS51294"/>
    </source>
</evidence>
<feature type="domain" description="Myb-like" evidence="9">
    <location>
        <begin position="79"/>
        <end position="129"/>
    </location>
</feature>
<dbReference type="Proteomes" id="UP000195402">
    <property type="component" value="Unassembled WGS sequence"/>
</dbReference>
<comment type="subcellular location">
    <subcellularLocation>
        <location evidence="1">Nucleus</location>
    </subcellularLocation>
</comment>
<dbReference type="PROSITE" id="PS50090">
    <property type="entry name" value="MYB_LIKE"/>
    <property type="match status" value="2"/>
</dbReference>
<feature type="region of interest" description="Disordered" evidence="8">
    <location>
        <begin position="10"/>
        <end position="30"/>
    </location>
</feature>
<dbReference type="GO" id="GO:0080092">
    <property type="term" value="P:regulation of pollen tube growth"/>
    <property type="evidence" value="ECO:0007669"/>
    <property type="project" value="UniProtKB-ARBA"/>
</dbReference>
<dbReference type="PANTHER" id="PTHR47995">
    <property type="entry name" value="TRANSCRIPTION FACTOR MYB33-RELATED"/>
    <property type="match status" value="1"/>
</dbReference>
<dbReference type="Pfam" id="PF00249">
    <property type="entry name" value="Myb_DNA-binding"/>
    <property type="match status" value="2"/>
</dbReference>
<keyword evidence="2" id="KW-0677">Repeat</keyword>
<dbReference type="CDD" id="cd00167">
    <property type="entry name" value="SANT"/>
    <property type="match status" value="2"/>
</dbReference>
<keyword evidence="5" id="KW-0010">Activator</keyword>
<dbReference type="OrthoDB" id="2143914at2759"/>
<dbReference type="GO" id="GO:0090406">
    <property type="term" value="C:pollen tube"/>
    <property type="evidence" value="ECO:0007669"/>
    <property type="project" value="UniProtKB-ARBA"/>
</dbReference>
<dbReference type="FunFam" id="1.10.10.60:FF:000404">
    <property type="entry name" value="Transcription factor MYB97"/>
    <property type="match status" value="1"/>
</dbReference>
<evidence type="ECO:0000256" key="1">
    <source>
        <dbReference type="ARBA" id="ARBA00004123"/>
    </source>
</evidence>
<comment type="caution">
    <text evidence="11">The sequence shown here is derived from an EMBL/GenBank/DDBJ whole genome shotgun (WGS) entry which is preliminary data.</text>
</comment>
<feature type="region of interest" description="Disordered" evidence="8">
    <location>
        <begin position="156"/>
        <end position="180"/>
    </location>
</feature>
<evidence type="ECO:0000256" key="5">
    <source>
        <dbReference type="ARBA" id="ARBA00023159"/>
    </source>
</evidence>
<dbReference type="PROSITE" id="PS51294">
    <property type="entry name" value="HTH_MYB"/>
    <property type="match status" value="2"/>
</dbReference>
<evidence type="ECO:0000256" key="2">
    <source>
        <dbReference type="ARBA" id="ARBA00022737"/>
    </source>
</evidence>
<dbReference type="AlphaFoldDB" id="A0A200PYU9"/>
<dbReference type="GO" id="GO:0005634">
    <property type="term" value="C:nucleus"/>
    <property type="evidence" value="ECO:0007669"/>
    <property type="project" value="UniProtKB-SubCell"/>
</dbReference>
<gene>
    <name evidence="11" type="ORF">BVC80_205g12</name>
</gene>
<accession>A0A200PYU9</accession>